<evidence type="ECO:0000259" key="6">
    <source>
        <dbReference type="PROSITE" id="PS50056"/>
    </source>
</evidence>
<dbReference type="AlphaFoldDB" id="A0A914C2F4"/>
<keyword evidence="3" id="KW-0904">Protein phosphatase</keyword>
<dbReference type="SUPFAM" id="SSF52799">
    <property type="entry name" value="(Phosphotyrosine protein) phosphatases II"/>
    <property type="match status" value="1"/>
</dbReference>
<dbReference type="PANTHER" id="PTHR45948">
    <property type="entry name" value="DUAL SPECIFICITY PROTEIN PHOSPHATASE DDB_G0269404-RELATED"/>
    <property type="match status" value="1"/>
</dbReference>
<dbReference type="InterPro" id="IPR020422">
    <property type="entry name" value="TYR_PHOSPHATASE_DUAL_dom"/>
</dbReference>
<reference evidence="8" key="1">
    <citation type="submission" date="2022-11" db="UniProtKB">
        <authorList>
            <consortium name="WormBaseParasite"/>
        </authorList>
    </citation>
    <scope>IDENTIFICATION</scope>
</reference>
<dbReference type="SMART" id="SM00195">
    <property type="entry name" value="DSPc"/>
    <property type="match status" value="1"/>
</dbReference>
<dbReference type="GO" id="GO:0005829">
    <property type="term" value="C:cytosol"/>
    <property type="evidence" value="ECO:0007669"/>
    <property type="project" value="TreeGrafter"/>
</dbReference>
<comment type="catalytic activity">
    <reaction evidence="5">
        <text>O-phospho-L-threonyl-[protein] + H2O = L-threonyl-[protein] + phosphate</text>
        <dbReference type="Rhea" id="RHEA:47004"/>
        <dbReference type="Rhea" id="RHEA-COMP:11060"/>
        <dbReference type="Rhea" id="RHEA-COMP:11605"/>
        <dbReference type="ChEBI" id="CHEBI:15377"/>
        <dbReference type="ChEBI" id="CHEBI:30013"/>
        <dbReference type="ChEBI" id="CHEBI:43474"/>
        <dbReference type="ChEBI" id="CHEBI:61977"/>
        <dbReference type="EC" id="3.1.3.16"/>
    </reaction>
</comment>
<dbReference type="GO" id="GO:0007165">
    <property type="term" value="P:signal transduction"/>
    <property type="evidence" value="ECO:0007669"/>
    <property type="project" value="TreeGrafter"/>
</dbReference>
<evidence type="ECO:0000256" key="2">
    <source>
        <dbReference type="ARBA" id="ARBA00022801"/>
    </source>
</evidence>
<dbReference type="Gene3D" id="3.90.190.10">
    <property type="entry name" value="Protein tyrosine phosphatase superfamily"/>
    <property type="match status" value="1"/>
</dbReference>
<name>A0A914C2F4_9BILA</name>
<evidence type="ECO:0000256" key="1">
    <source>
        <dbReference type="ARBA" id="ARBA00008601"/>
    </source>
</evidence>
<protein>
    <submittedName>
        <fullName evidence="8">Tyrosine specific protein phosphatases domain-containing protein</fullName>
    </submittedName>
</protein>
<dbReference type="GO" id="GO:0004722">
    <property type="term" value="F:protein serine/threonine phosphatase activity"/>
    <property type="evidence" value="ECO:0007669"/>
    <property type="project" value="UniProtKB-EC"/>
</dbReference>
<evidence type="ECO:0000256" key="3">
    <source>
        <dbReference type="ARBA" id="ARBA00022912"/>
    </source>
</evidence>
<dbReference type="InterPro" id="IPR029021">
    <property type="entry name" value="Prot-tyrosine_phosphatase-like"/>
</dbReference>
<dbReference type="PANTHER" id="PTHR45948:SF2">
    <property type="entry name" value="DUAL SPECIFICITY PROTEIN PHOSPHATASE"/>
    <property type="match status" value="1"/>
</dbReference>
<organism evidence="7 8">
    <name type="scientific">Acrobeloides nanus</name>
    <dbReference type="NCBI Taxonomy" id="290746"/>
    <lineage>
        <taxon>Eukaryota</taxon>
        <taxon>Metazoa</taxon>
        <taxon>Ecdysozoa</taxon>
        <taxon>Nematoda</taxon>
        <taxon>Chromadorea</taxon>
        <taxon>Rhabditida</taxon>
        <taxon>Tylenchina</taxon>
        <taxon>Cephalobomorpha</taxon>
        <taxon>Cephaloboidea</taxon>
        <taxon>Cephalobidae</taxon>
        <taxon>Acrobeloides</taxon>
    </lineage>
</organism>
<keyword evidence="7" id="KW-1185">Reference proteome</keyword>
<dbReference type="GO" id="GO:0004725">
    <property type="term" value="F:protein tyrosine phosphatase activity"/>
    <property type="evidence" value="ECO:0007669"/>
    <property type="project" value="TreeGrafter"/>
</dbReference>
<dbReference type="Pfam" id="PF00782">
    <property type="entry name" value="DSPc"/>
    <property type="match status" value="1"/>
</dbReference>
<comment type="catalytic activity">
    <reaction evidence="4">
        <text>O-phospho-L-seryl-[protein] + H2O = L-seryl-[protein] + phosphate</text>
        <dbReference type="Rhea" id="RHEA:20629"/>
        <dbReference type="Rhea" id="RHEA-COMP:9863"/>
        <dbReference type="Rhea" id="RHEA-COMP:11604"/>
        <dbReference type="ChEBI" id="CHEBI:15377"/>
        <dbReference type="ChEBI" id="CHEBI:29999"/>
        <dbReference type="ChEBI" id="CHEBI:43474"/>
        <dbReference type="ChEBI" id="CHEBI:83421"/>
        <dbReference type="EC" id="3.1.3.16"/>
    </reaction>
</comment>
<dbReference type="Proteomes" id="UP000887540">
    <property type="component" value="Unplaced"/>
</dbReference>
<dbReference type="WBParaSite" id="ACRNAN_Path_1585.g6155.t1">
    <property type="protein sequence ID" value="ACRNAN_Path_1585.g6155.t1"/>
    <property type="gene ID" value="ACRNAN_Path_1585.g6155"/>
</dbReference>
<dbReference type="InterPro" id="IPR000387">
    <property type="entry name" value="Tyr_Pase_dom"/>
</dbReference>
<dbReference type="PROSITE" id="PS50056">
    <property type="entry name" value="TYR_PHOSPHATASE_2"/>
    <property type="match status" value="1"/>
</dbReference>
<dbReference type="InterPro" id="IPR000340">
    <property type="entry name" value="Dual-sp_phosphatase_cat-dom"/>
</dbReference>
<sequence length="175" mass="19910">MDEVLPHLYVGSLRDAMSREQLEAYRIEAVVSVYDFGRDELGIPDLKRMRLKLADSSAENVRDHFSAVNSFIHYARMKEQNVLVHCLAGASRSVCFVVAYDVLSERERLKQEFNSVDFDSLFLKDCFHSNSLHLRHDSITENTQTARNGLSNEISCAQTSAKGQMTSDELVFIDE</sequence>
<accession>A0A914C2F4</accession>
<evidence type="ECO:0000256" key="4">
    <source>
        <dbReference type="ARBA" id="ARBA00047761"/>
    </source>
</evidence>
<keyword evidence="2" id="KW-0378">Hydrolase</keyword>
<proteinExistence type="inferred from homology"/>
<evidence type="ECO:0000256" key="5">
    <source>
        <dbReference type="ARBA" id="ARBA00048336"/>
    </source>
</evidence>
<evidence type="ECO:0000313" key="8">
    <source>
        <dbReference type="WBParaSite" id="ACRNAN_Path_1585.g6155.t1"/>
    </source>
</evidence>
<evidence type="ECO:0000313" key="7">
    <source>
        <dbReference type="Proteomes" id="UP000887540"/>
    </source>
</evidence>
<comment type="similarity">
    <text evidence="1">Belongs to the protein-tyrosine phosphatase family. Non-receptor class dual specificity subfamily.</text>
</comment>
<feature type="domain" description="Tyrosine specific protein phosphatases" evidence="6">
    <location>
        <begin position="62"/>
        <end position="100"/>
    </location>
</feature>